<keyword evidence="2" id="KW-1185">Reference proteome</keyword>
<evidence type="ECO:0000313" key="3">
    <source>
        <dbReference type="WBParaSite" id="HPLM_0001560501-mRNA-1"/>
    </source>
</evidence>
<evidence type="ECO:0000313" key="1">
    <source>
        <dbReference type="EMBL" id="VDO57186.1"/>
    </source>
</evidence>
<sequence length="41" mass="4759">MGCCRRVVVPTAMNSYKLTITMESIYTFAYIMCYNMLQSHS</sequence>
<accession>A0A0N4WV86</accession>
<gene>
    <name evidence="1" type="ORF">HPLM_LOCUS15597</name>
</gene>
<evidence type="ECO:0000313" key="2">
    <source>
        <dbReference type="Proteomes" id="UP000268014"/>
    </source>
</evidence>
<dbReference type="AlphaFoldDB" id="A0A0N4WV86"/>
<dbReference type="EMBL" id="UZAF01019046">
    <property type="protein sequence ID" value="VDO57186.1"/>
    <property type="molecule type" value="Genomic_DNA"/>
</dbReference>
<name>A0A0N4WV86_HAEPC</name>
<protein>
    <submittedName>
        <fullName evidence="1 3">Uncharacterized protein</fullName>
    </submittedName>
</protein>
<dbReference type="Proteomes" id="UP000268014">
    <property type="component" value="Unassembled WGS sequence"/>
</dbReference>
<reference evidence="3" key="1">
    <citation type="submission" date="2017-02" db="UniProtKB">
        <authorList>
            <consortium name="WormBaseParasite"/>
        </authorList>
    </citation>
    <scope>IDENTIFICATION</scope>
</reference>
<dbReference type="WBParaSite" id="HPLM_0001560501-mRNA-1">
    <property type="protein sequence ID" value="HPLM_0001560501-mRNA-1"/>
    <property type="gene ID" value="HPLM_0001560501"/>
</dbReference>
<proteinExistence type="predicted"/>
<reference evidence="1 2" key="2">
    <citation type="submission" date="2018-11" db="EMBL/GenBank/DDBJ databases">
        <authorList>
            <consortium name="Pathogen Informatics"/>
        </authorList>
    </citation>
    <scope>NUCLEOTIDE SEQUENCE [LARGE SCALE GENOMIC DNA]</scope>
    <source>
        <strain evidence="1 2">MHpl1</strain>
    </source>
</reference>
<organism evidence="3">
    <name type="scientific">Haemonchus placei</name>
    <name type="common">Barber's pole worm</name>
    <dbReference type="NCBI Taxonomy" id="6290"/>
    <lineage>
        <taxon>Eukaryota</taxon>
        <taxon>Metazoa</taxon>
        <taxon>Ecdysozoa</taxon>
        <taxon>Nematoda</taxon>
        <taxon>Chromadorea</taxon>
        <taxon>Rhabditida</taxon>
        <taxon>Rhabditina</taxon>
        <taxon>Rhabditomorpha</taxon>
        <taxon>Strongyloidea</taxon>
        <taxon>Trichostrongylidae</taxon>
        <taxon>Haemonchus</taxon>
    </lineage>
</organism>